<evidence type="ECO:0000256" key="6">
    <source>
        <dbReference type="ARBA" id="ARBA00022962"/>
    </source>
</evidence>
<keyword evidence="10" id="KW-1185">Reference proteome</keyword>
<comment type="cofactor">
    <cofactor evidence="1">
        <name>Mg(2+)</name>
        <dbReference type="ChEBI" id="CHEBI:18420"/>
    </cofactor>
</comment>
<dbReference type="GO" id="GO:0042242">
    <property type="term" value="F:cobyrinic acid a,c-diamide synthase activity"/>
    <property type="evidence" value="ECO:0007669"/>
    <property type="project" value="InterPro"/>
</dbReference>
<dbReference type="GO" id="GO:0005524">
    <property type="term" value="F:ATP binding"/>
    <property type="evidence" value="ECO:0007669"/>
    <property type="project" value="UniProtKB-KW"/>
</dbReference>
<reference evidence="9 10" key="1">
    <citation type="submission" date="2019-03" db="EMBL/GenBank/DDBJ databases">
        <title>Genomic Encyclopedia of Type Strains, Phase IV (KMG-IV): sequencing the most valuable type-strain genomes for metagenomic binning, comparative biology and taxonomic classification.</title>
        <authorList>
            <person name="Goeker M."/>
        </authorList>
    </citation>
    <scope>NUCLEOTIDE SEQUENCE [LARGE SCALE GENOMIC DNA]</scope>
    <source>
        <strain evidence="9 10">DSM 26752</strain>
    </source>
</reference>
<evidence type="ECO:0000256" key="1">
    <source>
        <dbReference type="ARBA" id="ARBA00001946"/>
    </source>
</evidence>
<gene>
    <name evidence="9" type="ORF">EDD65_104111</name>
</gene>
<keyword evidence="5" id="KW-0460">Magnesium</keyword>
<dbReference type="InterPro" id="IPR002586">
    <property type="entry name" value="CobQ/CobB/MinD/ParA_Nub-bd_dom"/>
</dbReference>
<name>A0A4R3KXK1_9FIRM</name>
<evidence type="ECO:0000256" key="3">
    <source>
        <dbReference type="ARBA" id="ARBA00022741"/>
    </source>
</evidence>
<dbReference type="NCBIfam" id="NF002204">
    <property type="entry name" value="PRK01077.1"/>
    <property type="match status" value="1"/>
</dbReference>
<dbReference type="Pfam" id="PF07685">
    <property type="entry name" value="GATase_3"/>
    <property type="match status" value="1"/>
</dbReference>
<dbReference type="SUPFAM" id="SSF52317">
    <property type="entry name" value="Class I glutamine amidotransferase-like"/>
    <property type="match status" value="1"/>
</dbReference>
<dbReference type="EMBL" id="SMAE01000004">
    <property type="protein sequence ID" value="TCS90569.1"/>
    <property type="molecule type" value="Genomic_DNA"/>
</dbReference>
<evidence type="ECO:0000256" key="2">
    <source>
        <dbReference type="ARBA" id="ARBA00022598"/>
    </source>
</evidence>
<dbReference type="OrthoDB" id="9764035at2"/>
<keyword evidence="3" id="KW-0547">Nucleotide-binding</keyword>
<feature type="domain" description="CobB/CobQ-like glutamine amidotransferase" evidence="8">
    <location>
        <begin position="234"/>
        <end position="416"/>
    </location>
</feature>
<feature type="domain" description="CobQ/CobB/MinD/ParA nucleotide binding" evidence="7">
    <location>
        <begin position="4"/>
        <end position="178"/>
    </location>
</feature>
<dbReference type="SUPFAM" id="SSF52540">
    <property type="entry name" value="P-loop containing nucleoside triphosphate hydrolases"/>
    <property type="match status" value="1"/>
</dbReference>
<evidence type="ECO:0000313" key="10">
    <source>
        <dbReference type="Proteomes" id="UP000294567"/>
    </source>
</evidence>
<keyword evidence="2" id="KW-0436">Ligase</keyword>
<sequence length="438" mass="49857">MKTIMITAPSSNTGKTIITLGIIRALKNRGLDVSAFKTGPDFIDTKCLGLASGKLAGNLDIHMMGENFKHALSMNPGEYGVIEGAMGYFDGIYNDFENSSYDIARKLNINSILIYTPQGEMFSAIPKIKGMVDFLDSNIKGIILNKVRKDIYLLLKEKIEEYVGIQVLGYVENDKNLNIQSRYLGLVQNDKYIKDVIDKISRTIEKTVDIDGLISLMSKGDVANYKYPIKRNIKVAIAYDEAFSFYYSENLKLLENTCQVQYFSPLRDTKVPECDLLYIGGGYPELYKEELSQNLTMLNSIKNMAERGGYIYGEAGGFMYLVEEIEDCSMVGIFKGKAYMKDRLQRFGYVDINLMEDTLLGNKGDILKGQEFHYSVIDIEDKPLYYIKKPKGNRNWKCGYRYKNVLAQYPHIHFLGNMKAFNYLSNKIEKGKEGIYVY</sequence>
<dbReference type="CDD" id="cd03130">
    <property type="entry name" value="GATase1_CobB"/>
    <property type="match status" value="1"/>
</dbReference>
<evidence type="ECO:0000256" key="5">
    <source>
        <dbReference type="ARBA" id="ARBA00022842"/>
    </source>
</evidence>
<dbReference type="Proteomes" id="UP000294567">
    <property type="component" value="Unassembled WGS sequence"/>
</dbReference>
<dbReference type="AlphaFoldDB" id="A0A4R3KXK1"/>
<keyword evidence="6" id="KW-0315">Glutamine amidotransferase</keyword>
<evidence type="ECO:0000313" key="9">
    <source>
        <dbReference type="EMBL" id="TCS90569.1"/>
    </source>
</evidence>
<evidence type="ECO:0000259" key="8">
    <source>
        <dbReference type="Pfam" id="PF07685"/>
    </source>
</evidence>
<accession>A0A4R3KXK1</accession>
<organism evidence="9 10">
    <name type="scientific">Keratinibaculum paraultunense</name>
    <dbReference type="NCBI Taxonomy" id="1278232"/>
    <lineage>
        <taxon>Bacteria</taxon>
        <taxon>Bacillati</taxon>
        <taxon>Bacillota</taxon>
        <taxon>Tissierellia</taxon>
        <taxon>Tissierellales</taxon>
        <taxon>Tepidimicrobiaceae</taxon>
        <taxon>Keratinibaculum</taxon>
    </lineage>
</organism>
<dbReference type="NCBIfam" id="TIGR00379">
    <property type="entry name" value="cobB"/>
    <property type="match status" value="1"/>
</dbReference>
<dbReference type="InterPro" id="IPR027417">
    <property type="entry name" value="P-loop_NTPase"/>
</dbReference>
<dbReference type="InterPro" id="IPR029062">
    <property type="entry name" value="Class_I_gatase-like"/>
</dbReference>
<dbReference type="PROSITE" id="PS51274">
    <property type="entry name" value="GATASE_COBBQ"/>
    <property type="match status" value="1"/>
</dbReference>
<proteinExistence type="predicted"/>
<dbReference type="Pfam" id="PF01656">
    <property type="entry name" value="CbiA"/>
    <property type="match status" value="1"/>
</dbReference>
<dbReference type="InterPro" id="IPR004484">
    <property type="entry name" value="CbiA/CobB_synth"/>
</dbReference>
<dbReference type="Gene3D" id="3.40.50.300">
    <property type="entry name" value="P-loop containing nucleotide triphosphate hydrolases"/>
    <property type="match status" value="2"/>
</dbReference>
<evidence type="ECO:0000259" key="7">
    <source>
        <dbReference type="Pfam" id="PF01656"/>
    </source>
</evidence>
<keyword evidence="4" id="KW-0067">ATP-binding</keyword>
<evidence type="ECO:0000256" key="4">
    <source>
        <dbReference type="ARBA" id="ARBA00022840"/>
    </source>
</evidence>
<dbReference type="PANTHER" id="PTHR43873:SF1">
    <property type="entry name" value="COBYRINATE A,C-DIAMIDE SYNTHASE"/>
    <property type="match status" value="1"/>
</dbReference>
<protein>
    <submittedName>
        <fullName evidence="9">Hydrogenobyrinic acid a,c-diamide synthase (Glutamine-hydrolysing) /cobyrinate a,c-diamide synthase</fullName>
    </submittedName>
</protein>
<dbReference type="PANTHER" id="PTHR43873">
    <property type="entry name" value="COBYRINATE A,C-DIAMIDE SYNTHASE"/>
    <property type="match status" value="1"/>
</dbReference>
<comment type="caution">
    <text evidence="9">The sequence shown here is derived from an EMBL/GenBank/DDBJ whole genome shotgun (WGS) entry which is preliminary data.</text>
</comment>
<dbReference type="InterPro" id="IPR011698">
    <property type="entry name" value="GATase_3"/>
</dbReference>
<dbReference type="RefSeq" id="WP_132026880.1">
    <property type="nucleotide sequence ID" value="NZ_CP068564.1"/>
</dbReference>